<name>A0A6C8MXL0_LISMN</name>
<keyword evidence="2" id="KW-0175">Coiled coil</keyword>
<sequence length="1655" mass="176754">MGPEKLQGLTIAVGMDYTGVNDGAKGLKRQIGLVNAEMKANLSAFGRGEKSLQSYSTELSGLNKKLNVQKRLMNQAKSDYQALEKRNASLNNEMKESNKALQESKKRYEQLQNSGTATTKELKAAEKEVKTNEKAYNNLNKELQDMPKSMTNAQKAVYKETASYNNLQRKVDTTTEAFKKLRREQAIKASPFGKMTQQLDQYQKKLKQTGDKYIEFGKKGAVVAAPVALGLGLATKKAADFEQQMSNTLSVMAPGEVDKYREALRKLAIQQGAKTKYSALEAAEAEEELLKAGLSVKDVINGGLSGALSLATAGELDLGDAAEIAATALNAFKKDNISVAKAADILAGAANASATSVSEMKFSLAQSASVASGVGLSFKDTSTALAVFAQNGLKGSDAGTSLKTMLMRLAPQTDKAWGVFDELGLSVVNTEAAMKTLTDNGVKPLSKDSDVLMDQLRGVAKELAGPKATAKQVEKEFTKLVNSTGSVHSAFYDNNGQLKSMAEISQLLKKSLHGLTDEQRQNRLTTMFGSDAIRGANILYKEGAEGVKNMYGEMKKVTAQDTARIKMDNLKGTIEELNGALETFGISMGSALTPALRGLTSVAENVANWFNKLDDRAQSVIATAGVIAVAIPAAGLAFGFIAKGAAAALTPVKALTAALAKNSVAATENAIVSRADGAAMSTVGKGTKGKGLINGLGNLISFGGKKGAGLKGAAKSADYAKDIANYSKYGKVVGKLGKGVPVLGTALAATQLIGINKKNAGGKIGGTIGGIAGGAGLGAAIGSVVPGVGTLIGGAIGGIAGSKFGQMFGQSVQKHWPAIQKGMTNVWGNMSDWAEKHPILGHPINQMNTVAKMAKKTGNEIKSFFSDPLQTSFSGKGISKGTAKNINAYSKMSQNAVTELKSLEITGDKISKSTSDKISKNFNGMVTLVEKSFDKTKKNSDDNLKSLAKNGLLSSEEVKAAQTTRNRIQKLGLDEIKKNNNKIQSLNKQMANKNKAITQKEAQEINAIRSKAKEKGRALTAAEERQISAIKRRAQKEREASNRLYSNKIQSVAKKQEVAVVSNLSRSAKEQKLILGKLKDSSGKLSAQQASKIVKESKRAKDGAIDQANKKYKGVVKKADEEYYVNGTITKKQHDDIIKKAKDQKNKSIKHATEMHKKVVGQAKKQADGHLKQVDWETGETLSKWDNFKVGLAKAVNWVTGGINKVLKFFGIKEIPPWKPKGSDNDTSSKSKKIDTKRRTSYGSNLAMNYTGSNSASGQIMAGEEGFEIAYNKRQARAQILGANGAEVTKVAPGTKILNHEDSKKMLGGGLGTTLPGFAKGTSNVKDFFGNIGSAVKTTVGKAIDFSEKAFDWVAHPIKNLKNIFSKYSAGIPAMGNDGNLGTQILSSVRDKISDPFKKMLSDVGFGGSVAGPAGGNAKAWGSMIARAAKAMKVDLSGSELKGIIAQIQRESGGNEKITQSSAVVDINTLSGNPARGLLQYIPSTFNAYKVKGHGNIYSGYDQLLAWFNNSNWRRDLPYGKRGWGPSGHRRFANGGLVSKHQLAEVAEGNRKEMIIPLTRKQRAVQLLDKAKQMIGLNDSKVIVQNDNGNIVSILLEMVQSQKEQIQLLAALVNKNSDVYLDKAKVGSLIEKEVTKQQSFRDSRKLRASGQGATN</sequence>
<proteinExistence type="predicted"/>
<dbReference type="InterPro" id="IPR023346">
    <property type="entry name" value="Lysozyme-like_dom_sf"/>
</dbReference>
<feature type="domain" description="Phage tail tape measure protein" evidence="4">
    <location>
        <begin position="265"/>
        <end position="529"/>
    </location>
</feature>
<accession>A0A6C8MXL0</accession>
<dbReference type="PANTHER" id="PTHR37813">
    <property type="entry name" value="FELS-2 PROPHAGE PROTEIN"/>
    <property type="match status" value="1"/>
</dbReference>
<dbReference type="RefSeq" id="WP_150884230.1">
    <property type="nucleotide sequence ID" value="NZ_QDCA01000003.1"/>
</dbReference>
<reference evidence="5" key="1">
    <citation type="submission" date="2018-04" db="EMBL/GenBank/DDBJ databases">
        <title>Genome Analysis of a Prevalent Clone of Listeria monocytogenes Sequence Type 87 in China.</title>
        <authorList>
            <person name="Wang Y."/>
        </authorList>
    </citation>
    <scope>NUCLEOTIDE SEQUENCE</scope>
    <source>
        <strain evidence="5">ICDC_LM0449</strain>
    </source>
</reference>
<dbReference type="CDD" id="cd13402">
    <property type="entry name" value="LT_TF-like"/>
    <property type="match status" value="1"/>
</dbReference>
<evidence type="ECO:0000259" key="4">
    <source>
        <dbReference type="Pfam" id="PF10145"/>
    </source>
</evidence>
<evidence type="ECO:0000313" key="5">
    <source>
        <dbReference type="EMBL" id="KAA9534137.1"/>
    </source>
</evidence>
<keyword evidence="1" id="KW-1188">Viral release from host cell</keyword>
<feature type="region of interest" description="Disordered" evidence="3">
    <location>
        <begin position="1218"/>
        <end position="1238"/>
    </location>
</feature>
<feature type="compositionally biased region" description="Polar residues" evidence="3">
    <location>
        <begin position="110"/>
        <end position="119"/>
    </location>
</feature>
<evidence type="ECO:0000256" key="3">
    <source>
        <dbReference type="SAM" id="MobiDB-lite"/>
    </source>
</evidence>
<feature type="region of interest" description="Disordered" evidence="3">
    <location>
        <begin position="91"/>
        <end position="122"/>
    </location>
</feature>
<gene>
    <name evidence="5" type="ORF">DCK33_08335</name>
</gene>
<feature type="compositionally biased region" description="Basic and acidic residues" evidence="3">
    <location>
        <begin position="91"/>
        <end position="109"/>
    </location>
</feature>
<feature type="coiled-coil region" evidence="2">
    <location>
        <begin position="973"/>
        <end position="1003"/>
    </location>
</feature>
<dbReference type="EMBL" id="QDCA01000003">
    <property type="protein sequence ID" value="KAA9534137.1"/>
    <property type="molecule type" value="Genomic_DNA"/>
</dbReference>
<dbReference type="PANTHER" id="PTHR37813:SF1">
    <property type="entry name" value="FELS-2 PROPHAGE PROTEIN"/>
    <property type="match status" value="1"/>
</dbReference>
<dbReference type="SUPFAM" id="SSF53955">
    <property type="entry name" value="Lysozyme-like"/>
    <property type="match status" value="1"/>
</dbReference>
<dbReference type="NCBIfam" id="TIGR01760">
    <property type="entry name" value="tape_meas_TP901"/>
    <property type="match status" value="2"/>
</dbReference>
<organism evidence="5">
    <name type="scientific">Listeria monocytogenes</name>
    <dbReference type="NCBI Taxonomy" id="1639"/>
    <lineage>
        <taxon>Bacteria</taxon>
        <taxon>Bacillati</taxon>
        <taxon>Bacillota</taxon>
        <taxon>Bacilli</taxon>
        <taxon>Bacillales</taxon>
        <taxon>Listeriaceae</taxon>
        <taxon>Listeria</taxon>
    </lineage>
</organism>
<dbReference type="Pfam" id="PF10145">
    <property type="entry name" value="PhageMin_Tail"/>
    <property type="match status" value="1"/>
</dbReference>
<dbReference type="InterPro" id="IPR010090">
    <property type="entry name" value="Phage_tape_meas"/>
</dbReference>
<feature type="compositionally biased region" description="Basic and acidic residues" evidence="3">
    <location>
        <begin position="1221"/>
        <end position="1238"/>
    </location>
</feature>
<evidence type="ECO:0000256" key="1">
    <source>
        <dbReference type="ARBA" id="ARBA00022612"/>
    </source>
</evidence>
<evidence type="ECO:0000256" key="2">
    <source>
        <dbReference type="SAM" id="Coils"/>
    </source>
</evidence>
<protein>
    <submittedName>
        <fullName evidence="5">Phage tail tape measure protein</fullName>
    </submittedName>
</protein>
<comment type="caution">
    <text evidence="5">The sequence shown here is derived from an EMBL/GenBank/DDBJ whole genome shotgun (WGS) entry which is preliminary data.</text>
</comment>
<dbReference type="Gene3D" id="1.10.287.1490">
    <property type="match status" value="1"/>
</dbReference>
<dbReference type="SUPFAM" id="SSF57997">
    <property type="entry name" value="Tropomyosin"/>
    <property type="match status" value="1"/>
</dbReference>